<proteinExistence type="predicted"/>
<dbReference type="EMBL" id="JANJYJ010000006">
    <property type="protein sequence ID" value="KAK3204984.1"/>
    <property type="molecule type" value="Genomic_DNA"/>
</dbReference>
<evidence type="ECO:0000313" key="2">
    <source>
        <dbReference type="Proteomes" id="UP001281410"/>
    </source>
</evidence>
<evidence type="ECO:0000313" key="1">
    <source>
        <dbReference type="EMBL" id="KAK3204984.1"/>
    </source>
</evidence>
<dbReference type="Proteomes" id="UP001281410">
    <property type="component" value="Unassembled WGS sequence"/>
</dbReference>
<accession>A0AAE0A787</accession>
<dbReference type="PANTHER" id="PTHR33054:SF9">
    <property type="entry name" value="CCHC-TYPE DOMAIN-CONTAINING PROTEIN"/>
    <property type="match status" value="1"/>
</dbReference>
<organism evidence="1 2">
    <name type="scientific">Dipteronia sinensis</name>
    <dbReference type="NCBI Taxonomy" id="43782"/>
    <lineage>
        <taxon>Eukaryota</taxon>
        <taxon>Viridiplantae</taxon>
        <taxon>Streptophyta</taxon>
        <taxon>Embryophyta</taxon>
        <taxon>Tracheophyta</taxon>
        <taxon>Spermatophyta</taxon>
        <taxon>Magnoliopsida</taxon>
        <taxon>eudicotyledons</taxon>
        <taxon>Gunneridae</taxon>
        <taxon>Pentapetalae</taxon>
        <taxon>rosids</taxon>
        <taxon>malvids</taxon>
        <taxon>Sapindales</taxon>
        <taxon>Sapindaceae</taxon>
        <taxon>Hippocastanoideae</taxon>
        <taxon>Acereae</taxon>
        <taxon>Dipteronia</taxon>
    </lineage>
</organism>
<protein>
    <submittedName>
        <fullName evidence="1">Uncharacterized protein</fullName>
    </submittedName>
</protein>
<comment type="caution">
    <text evidence="1">The sequence shown here is derived from an EMBL/GenBank/DDBJ whole genome shotgun (WGS) entry which is preliminary data.</text>
</comment>
<dbReference type="PANTHER" id="PTHR33054">
    <property type="entry name" value="CCHC-TYPE DOMAIN-CONTAINING PROTEIN"/>
    <property type="match status" value="1"/>
</dbReference>
<gene>
    <name evidence="1" type="ORF">Dsin_019030</name>
</gene>
<sequence>MTHADAVTSLATGFEGQLFGWWTHTMSLNARAYIINNTKEIITTTPARSATDPTSFILSTSTTTTTSQPDGIDVLCYTILMHFVENPNRFQGKEFSKLQNLKCKKLSDFKWYKDIFLTRVL</sequence>
<name>A0AAE0A787_9ROSI</name>
<keyword evidence="2" id="KW-1185">Reference proteome</keyword>
<dbReference type="AlphaFoldDB" id="A0AAE0A787"/>
<reference evidence="1" key="1">
    <citation type="journal article" date="2023" name="Plant J.">
        <title>Genome sequences and population genomics provide insights into the demographic history, inbreeding, and mutation load of two 'living fossil' tree species of Dipteronia.</title>
        <authorList>
            <person name="Feng Y."/>
            <person name="Comes H.P."/>
            <person name="Chen J."/>
            <person name="Zhu S."/>
            <person name="Lu R."/>
            <person name="Zhang X."/>
            <person name="Li P."/>
            <person name="Qiu J."/>
            <person name="Olsen K.M."/>
            <person name="Qiu Y."/>
        </authorList>
    </citation>
    <scope>NUCLEOTIDE SEQUENCE</scope>
    <source>
        <strain evidence="1">NBL</strain>
    </source>
</reference>